<protein>
    <recommendedName>
        <fullName evidence="4">Secreted protein</fullName>
    </recommendedName>
</protein>
<dbReference type="Gene3D" id="3.40.710.10">
    <property type="entry name" value="DD-peptidase/beta-lactamase superfamily"/>
    <property type="match status" value="1"/>
</dbReference>
<comment type="caution">
    <text evidence="2">The sequence shown here is derived from an EMBL/GenBank/DDBJ whole genome shotgun (WGS) entry which is preliminary data.</text>
</comment>
<dbReference type="InterPro" id="IPR012338">
    <property type="entry name" value="Beta-lactam/transpept-like"/>
</dbReference>
<proteinExistence type="predicted"/>
<name>A0ABS1FMB4_9CORY</name>
<accession>A0ABS1FMB4</accession>
<organism evidence="2 3">
    <name type="scientific">Corynebacterium antarcticum</name>
    <dbReference type="NCBI Taxonomy" id="2800405"/>
    <lineage>
        <taxon>Bacteria</taxon>
        <taxon>Bacillati</taxon>
        <taxon>Actinomycetota</taxon>
        <taxon>Actinomycetes</taxon>
        <taxon>Mycobacteriales</taxon>
        <taxon>Corynebacteriaceae</taxon>
        <taxon>Corynebacterium</taxon>
    </lineage>
</organism>
<keyword evidence="1" id="KW-0812">Transmembrane</keyword>
<feature type="transmembrane region" description="Helical" evidence="1">
    <location>
        <begin position="25"/>
        <end position="45"/>
    </location>
</feature>
<evidence type="ECO:0000313" key="3">
    <source>
        <dbReference type="Proteomes" id="UP000650005"/>
    </source>
</evidence>
<gene>
    <name evidence="2" type="ORF">JIM95_08265</name>
</gene>
<dbReference type="RefSeq" id="WP_200259555.1">
    <property type="nucleotide sequence ID" value="NZ_JAENIP020000003.1"/>
</dbReference>
<keyword evidence="1" id="KW-0472">Membrane</keyword>
<evidence type="ECO:0008006" key="4">
    <source>
        <dbReference type="Google" id="ProtNLM"/>
    </source>
</evidence>
<keyword evidence="3" id="KW-1185">Reference proteome</keyword>
<evidence type="ECO:0000256" key="1">
    <source>
        <dbReference type="SAM" id="Phobius"/>
    </source>
</evidence>
<dbReference type="Proteomes" id="UP000650005">
    <property type="component" value="Unassembled WGS sequence"/>
</dbReference>
<reference evidence="2" key="1">
    <citation type="submission" date="2021-01" db="EMBL/GenBank/DDBJ databases">
        <title>Characterization of Corynebacterium spp. from penguins.</title>
        <authorList>
            <person name="Svec P."/>
        </authorList>
    </citation>
    <scope>NUCLEOTIDE SEQUENCE</scope>
    <source>
        <strain evidence="2">CCM 8835</strain>
    </source>
</reference>
<evidence type="ECO:0000313" key="2">
    <source>
        <dbReference type="EMBL" id="MBK1844570.1"/>
    </source>
</evidence>
<dbReference type="SUPFAM" id="SSF56601">
    <property type="entry name" value="beta-lactamase/transpeptidase-like"/>
    <property type="match status" value="1"/>
</dbReference>
<dbReference type="EMBL" id="JAENIP010000014">
    <property type="protein sequence ID" value="MBK1844570.1"/>
    <property type="molecule type" value="Genomic_DNA"/>
</dbReference>
<keyword evidence="1" id="KW-1133">Transmembrane helix</keyword>
<sequence>MAKHSAGHRAGPDGRSDRWRRMVRVTPVIVAVSCILSLPFLPVVVDDGDSGVGVTPRVPTASPVGTRASGVSLSSEDLGEFTANATGSQVSFTRLSDGWHTGTATERFARPALSLIKLYIADYVLRYGLPEDKPAAVEMIRSSDDDLADELWDRYPRAIDVTAKNYGLLSTRSDEERWGYSVTSTYDVVSFIQQKLETDPMSPILTAMTQSDEFAADGYPQDFGTAVLPGAVGTKWGWSNDYSLHSSVTFGRDFVAAAAVTGSAEDLTALVEAQLGGLVGERAGSVPPPPGRRLEAGG</sequence>